<dbReference type="Proteomes" id="UP000887013">
    <property type="component" value="Unassembled WGS sequence"/>
</dbReference>
<comment type="caution">
    <text evidence="1">The sequence shown here is derived from an EMBL/GenBank/DDBJ whole genome shotgun (WGS) entry which is preliminary data.</text>
</comment>
<protein>
    <submittedName>
        <fullName evidence="1">Uncharacterized protein</fullName>
    </submittedName>
</protein>
<evidence type="ECO:0000313" key="2">
    <source>
        <dbReference type="Proteomes" id="UP000887013"/>
    </source>
</evidence>
<proteinExistence type="predicted"/>
<organism evidence="1 2">
    <name type="scientific">Nephila pilipes</name>
    <name type="common">Giant wood spider</name>
    <name type="synonym">Nephila maculata</name>
    <dbReference type="NCBI Taxonomy" id="299642"/>
    <lineage>
        <taxon>Eukaryota</taxon>
        <taxon>Metazoa</taxon>
        <taxon>Ecdysozoa</taxon>
        <taxon>Arthropoda</taxon>
        <taxon>Chelicerata</taxon>
        <taxon>Arachnida</taxon>
        <taxon>Araneae</taxon>
        <taxon>Araneomorphae</taxon>
        <taxon>Entelegynae</taxon>
        <taxon>Araneoidea</taxon>
        <taxon>Nephilidae</taxon>
        <taxon>Nephila</taxon>
    </lineage>
</organism>
<dbReference type="EMBL" id="BMAW01024961">
    <property type="protein sequence ID" value="GFT90269.1"/>
    <property type="molecule type" value="Genomic_DNA"/>
</dbReference>
<gene>
    <name evidence="1" type="ORF">NPIL_70711</name>
</gene>
<name>A0A8X6PX83_NEPPI</name>
<reference evidence="1" key="1">
    <citation type="submission" date="2020-08" db="EMBL/GenBank/DDBJ databases">
        <title>Multicomponent nature underlies the extraordinary mechanical properties of spider dragline silk.</title>
        <authorList>
            <person name="Kono N."/>
            <person name="Nakamura H."/>
            <person name="Mori M."/>
            <person name="Yoshida Y."/>
            <person name="Ohtoshi R."/>
            <person name="Malay A.D."/>
            <person name="Moran D.A.P."/>
            <person name="Tomita M."/>
            <person name="Numata K."/>
            <person name="Arakawa K."/>
        </authorList>
    </citation>
    <scope>NUCLEOTIDE SEQUENCE</scope>
</reference>
<dbReference type="AlphaFoldDB" id="A0A8X6PX83"/>
<keyword evidence="2" id="KW-1185">Reference proteome</keyword>
<evidence type="ECO:0000313" key="1">
    <source>
        <dbReference type="EMBL" id="GFT90269.1"/>
    </source>
</evidence>
<sequence length="123" mass="13904">MSSKKKFSLCDAIDHPFQHPTTGWNDQSEPLRSWNKPLLKNRSSNNRCLGPSLMESLSGPNIRCNQGRYHPRRSHEFAYEYNPEIMLAEALLLLSNYGSRDPPLICSSNSTTLTVIGVGKRLN</sequence>
<accession>A0A8X6PX83</accession>